<evidence type="ECO:0000259" key="9">
    <source>
        <dbReference type="PROSITE" id="PS51232"/>
    </source>
</evidence>
<dbReference type="PROSITE" id="PS51232">
    <property type="entry name" value="GBD_FH3"/>
    <property type="match status" value="1"/>
</dbReference>
<feature type="domain" description="FH2" evidence="10">
    <location>
        <begin position="986"/>
        <end position="1401"/>
    </location>
</feature>
<keyword evidence="4 7" id="KW-0175">Coiled coil</keyword>
<dbReference type="GO" id="GO:0051016">
    <property type="term" value="P:barbed-end actin filament capping"/>
    <property type="evidence" value="ECO:0007669"/>
    <property type="project" value="TreeGrafter"/>
</dbReference>
<keyword evidence="3" id="KW-0132">Cell division</keyword>
<dbReference type="PROSITE" id="PS51444">
    <property type="entry name" value="FH2"/>
    <property type="match status" value="1"/>
</dbReference>
<evidence type="ECO:0000256" key="4">
    <source>
        <dbReference type="ARBA" id="ARBA00023054"/>
    </source>
</evidence>
<feature type="region of interest" description="Disordered" evidence="8">
    <location>
        <begin position="242"/>
        <end position="267"/>
    </location>
</feature>
<dbReference type="EMBL" id="JAHMUF010000025">
    <property type="protein sequence ID" value="KAG7191675.1"/>
    <property type="molecule type" value="Genomic_DNA"/>
</dbReference>
<dbReference type="Pfam" id="PF02181">
    <property type="entry name" value="FH2"/>
    <property type="match status" value="1"/>
</dbReference>
<dbReference type="SUPFAM" id="SSF48371">
    <property type="entry name" value="ARM repeat"/>
    <property type="match status" value="1"/>
</dbReference>
<evidence type="ECO:0000313" key="11">
    <source>
        <dbReference type="EMBL" id="KAG7191675.1"/>
    </source>
</evidence>
<dbReference type="GeneID" id="66116320"/>
<feature type="region of interest" description="Disordered" evidence="8">
    <location>
        <begin position="1"/>
        <end position="20"/>
    </location>
</feature>
<evidence type="ECO:0000256" key="8">
    <source>
        <dbReference type="SAM" id="MobiDB-lite"/>
    </source>
</evidence>
<evidence type="ECO:0000313" key="12">
    <source>
        <dbReference type="Proteomes" id="UP000790833"/>
    </source>
</evidence>
<dbReference type="GO" id="GO:0031267">
    <property type="term" value="F:small GTPase binding"/>
    <property type="evidence" value="ECO:0007669"/>
    <property type="project" value="InterPro"/>
</dbReference>
<dbReference type="Pfam" id="PF06371">
    <property type="entry name" value="Drf_GBD"/>
    <property type="match status" value="1"/>
</dbReference>
<evidence type="ECO:0000256" key="6">
    <source>
        <dbReference type="ARBA" id="ARBA00037935"/>
    </source>
</evidence>
<comment type="similarity">
    <text evidence="6">Belongs to the formin homology family. BNI1 subfamily.</text>
</comment>
<feature type="compositionally biased region" description="Polar residues" evidence="8">
    <location>
        <begin position="910"/>
        <end position="921"/>
    </location>
</feature>
<dbReference type="InterPro" id="IPR011989">
    <property type="entry name" value="ARM-like"/>
</dbReference>
<feature type="compositionally biased region" description="Pro residues" evidence="8">
    <location>
        <begin position="876"/>
        <end position="885"/>
    </location>
</feature>
<comment type="subcellular location">
    <subcellularLocation>
        <location evidence="1">Bud neck</location>
    </subcellularLocation>
    <subcellularLocation>
        <location evidence="2">Cell septum</location>
    </subcellularLocation>
</comment>
<feature type="domain" description="GBD/FH3" evidence="9">
    <location>
        <begin position="156"/>
        <end position="604"/>
    </location>
</feature>
<feature type="compositionally biased region" description="Acidic residues" evidence="8">
    <location>
        <begin position="1478"/>
        <end position="1497"/>
    </location>
</feature>
<dbReference type="SMART" id="SM00498">
    <property type="entry name" value="FH2"/>
    <property type="match status" value="1"/>
</dbReference>
<dbReference type="InterPro" id="IPR051661">
    <property type="entry name" value="Actin_filament_regulator"/>
</dbReference>
<dbReference type="Proteomes" id="UP000790833">
    <property type="component" value="Unassembled WGS sequence"/>
</dbReference>
<evidence type="ECO:0000259" key="10">
    <source>
        <dbReference type="PROSITE" id="PS51444"/>
    </source>
</evidence>
<dbReference type="PANTHER" id="PTHR47102">
    <property type="entry name" value="PROTEIN BNI1"/>
    <property type="match status" value="1"/>
</dbReference>
<evidence type="ECO:0000256" key="7">
    <source>
        <dbReference type="SAM" id="Coils"/>
    </source>
</evidence>
<feature type="compositionally biased region" description="Pro residues" evidence="8">
    <location>
        <begin position="893"/>
        <end position="906"/>
    </location>
</feature>
<proteinExistence type="inferred from homology"/>
<organism evidence="11 12">
    <name type="scientific">Scheffersomyces spartinae</name>
    <dbReference type="NCBI Taxonomy" id="45513"/>
    <lineage>
        <taxon>Eukaryota</taxon>
        <taxon>Fungi</taxon>
        <taxon>Dikarya</taxon>
        <taxon>Ascomycota</taxon>
        <taxon>Saccharomycotina</taxon>
        <taxon>Pichiomycetes</taxon>
        <taxon>Debaryomycetaceae</taxon>
        <taxon>Scheffersomyces</taxon>
    </lineage>
</organism>
<evidence type="ECO:0000256" key="3">
    <source>
        <dbReference type="ARBA" id="ARBA00022618"/>
    </source>
</evidence>
<dbReference type="InterPro" id="IPR014768">
    <property type="entry name" value="GBD/FH3_dom"/>
</dbReference>
<feature type="compositionally biased region" description="Pro residues" evidence="8">
    <location>
        <begin position="922"/>
        <end position="932"/>
    </location>
</feature>
<dbReference type="OrthoDB" id="1104827at2759"/>
<feature type="coiled-coil region" evidence="7">
    <location>
        <begin position="1170"/>
        <end position="1197"/>
    </location>
</feature>
<dbReference type="Gene3D" id="1.10.238.150">
    <property type="entry name" value="Formin, FH3 diaphanous domain"/>
    <property type="match status" value="1"/>
</dbReference>
<feature type="region of interest" description="Disordered" evidence="8">
    <location>
        <begin position="1402"/>
        <end position="1505"/>
    </location>
</feature>
<feature type="compositionally biased region" description="Polar residues" evidence="8">
    <location>
        <begin position="947"/>
        <end position="959"/>
    </location>
</feature>
<reference evidence="11" key="1">
    <citation type="submission" date="2021-03" db="EMBL/GenBank/DDBJ databases">
        <authorList>
            <person name="Palmer J.M."/>
        </authorList>
    </citation>
    <scope>NUCLEOTIDE SEQUENCE</scope>
    <source>
        <strain evidence="11">ARV_011</strain>
    </source>
</reference>
<feature type="compositionally biased region" description="Basic and acidic residues" evidence="8">
    <location>
        <begin position="1417"/>
        <end position="1437"/>
    </location>
</feature>
<feature type="compositionally biased region" description="Basic and acidic residues" evidence="8">
    <location>
        <begin position="1466"/>
        <end position="1477"/>
    </location>
</feature>
<dbReference type="SUPFAM" id="SSF101447">
    <property type="entry name" value="Formin homology 2 domain (FH2 domain)"/>
    <property type="match status" value="1"/>
</dbReference>
<dbReference type="InterPro" id="IPR042201">
    <property type="entry name" value="FH2_Formin_sf"/>
</dbReference>
<keyword evidence="5" id="KW-0131">Cell cycle</keyword>
<dbReference type="Gene3D" id="1.25.10.10">
    <property type="entry name" value="Leucine-rich Repeat Variant"/>
    <property type="match status" value="1"/>
</dbReference>
<dbReference type="InterPro" id="IPR016024">
    <property type="entry name" value="ARM-type_fold"/>
</dbReference>
<protein>
    <submittedName>
        <fullName evidence="11">Uncharacterized protein</fullName>
    </submittedName>
</protein>
<keyword evidence="12" id="KW-1185">Reference proteome</keyword>
<dbReference type="GO" id="GO:0000920">
    <property type="term" value="P:septum digestion after cytokinesis"/>
    <property type="evidence" value="ECO:0007669"/>
    <property type="project" value="UniProtKB-ARBA"/>
</dbReference>
<dbReference type="InterPro" id="IPR015425">
    <property type="entry name" value="FH2_Formin"/>
</dbReference>
<dbReference type="GO" id="GO:0000142">
    <property type="term" value="C:cellular bud neck contractile ring"/>
    <property type="evidence" value="ECO:0007669"/>
    <property type="project" value="UniProtKB-ARBA"/>
</dbReference>
<comment type="caution">
    <text evidence="11">The sequence shown here is derived from an EMBL/GenBank/DDBJ whole genome shotgun (WGS) entry which is preliminary data.</text>
</comment>
<feature type="compositionally biased region" description="Low complexity" evidence="8">
    <location>
        <begin position="1439"/>
        <end position="1464"/>
    </location>
</feature>
<dbReference type="SMART" id="SM01140">
    <property type="entry name" value="Drf_GBD"/>
    <property type="match status" value="1"/>
</dbReference>
<sequence>MTLMRIIPSKKQGKSHPEPSSEVIQLLTSASSSLLASSFHSIGYNTIAAKGGGGTADNNQYSSLDPRTKEVQKGLKLAGFGLSTDSLQFVGGGVGVGVHLLDDPRSHSVSSLPLGDTLRNSLLTDLKPPPPRTLSSVSNNSPLQSFSTFALQASHVIMPSPEIVDSLFEEMLTKRVFSDTAIRNLREQSTTRKWELLLRENETNAGFDLQGALSTASMEVLKLRKEGTRKEGPIFGSVSVRKSSRENVNSADGSPKPNNNSSTSNNTFANIKKFKEGDPEWYVARIISNKLNLKGYKKLERRLGEKYNASWTERFAKAQGDSALCVILLRINKKTIKSNEEFEKEFIIVECIKSILNNSTDDDQKLGNIGHFIKAICFSLTSPWLSTSTVVTEILIFFAYLKNGSCINYILEAMTTIQFMYNHTVPFQPWFKALEQNFDQHLLHGSGGMFESFRRYTLSSLFLINSIVLGLPSIDDRITIRRQFSESGLLEIFQKFRSLDDVNINNEIEKYELFAEEDYNDICNTTTILGLGGEDEENDLQLVDLFEDLQRLYKLDEEQDLLKSILQKLVLLKDTNRNTHQISKLLWLTDSIVQHIMAHSTTLNVSPATVVNSSIQRLLDRLATEETANRAVQEASKLERRIVDLEDEIQHQHKTNKPTESLSKEVQALTLKIESQQRHIGLLQYQVKHLEGEKKKLLQRLNSGSMNDSGSHLIPSSLSSDKSIKLNTIFVNELESVLSHGRTSKVVIDLTANSPHANTNINSLSDTNDDTLDEFDFENESPVNTTSRSKALDVLDNILESKTLGNIRKEAPVSKAITAVPPPPPPPPPFPSFMATGPLILQPSSVSEAPAPTAPPPPPLPSFMSSKTTSAAPPTVSVPPPPPMPSFITEGAFPPPPPPPPPPPFPNQLKEISQSTVSLNSIPPPPPPPPPAFLNKSNSVSDLTSIHSVPKLNKSSTDIAITHPPRSHEELKLSQATTLERDEMFVDERLRPKIKLKQIHWDKLENTSNTFWDEITDYNLVDKLAEKGVLGEIEKQFAVKQTTEKKKQAHISANKPTKISFLSREMAQQFGINLHMFAYISAEELISKVLSCDEEVISNIGVLEFFNKDSLSNINDSMIRNFKPYSTDFRSGKKPERDPNELERAEEIFVGLCFNLRHYWKSRSRALLLSQTYQKDYRELMNRLEAIEEVCKALRGSQSLRNVLGIIRNVGNFMNDTSKQAKGFKLDTLQRLKFMKDGTNSMHFLNYIEKFVRNEFPEYGMFVDELQPLHMILNILIEHLEQSVREFETQINNVQSSIAKGNLSNSKEFHPDDKILEAIIEPLNKAESRCSLLSSRWKRILSEFEDLMEYFGENPKDNQSRDSFFGKFITFIGEFKKAHIENVQKEEEKRLYEQRKRMLEEREANKRKKKKRNSIKKKQESQRLDVEAKTINHEQNERTTSQESNTTDTTTTATNAATMSSSGSDSHIKVTETQKAEVEDEDETDENDNDNEDDSDLDSLGNEGDTSHAAIDLLLEKLKASTSSSTLSSRDKINSQRRSKALSFYSAAPSEENEDNNDVQFNEYETVNSLKRRLTSRRSQPREYAEVADSKDDIMVRAQVMLNELRQNLGGLKT</sequence>
<feature type="compositionally biased region" description="Low complexity" evidence="8">
    <location>
        <begin position="862"/>
        <end position="875"/>
    </location>
</feature>
<dbReference type="PANTHER" id="PTHR47102:SF2">
    <property type="entry name" value="PROTEIN BNI1"/>
    <property type="match status" value="1"/>
</dbReference>
<feature type="compositionally biased region" description="Basic residues" evidence="8">
    <location>
        <begin position="1405"/>
        <end position="1416"/>
    </location>
</feature>
<dbReference type="Gene3D" id="6.10.30.50">
    <property type="match status" value="1"/>
</dbReference>
<dbReference type="GO" id="GO:1903475">
    <property type="term" value="P:mitotic actomyosin contractile ring assembly"/>
    <property type="evidence" value="ECO:0007669"/>
    <property type="project" value="TreeGrafter"/>
</dbReference>
<dbReference type="GO" id="GO:0001411">
    <property type="term" value="C:hyphal tip"/>
    <property type="evidence" value="ECO:0007669"/>
    <property type="project" value="UniProtKB-ARBA"/>
</dbReference>
<dbReference type="GO" id="GO:0043332">
    <property type="term" value="C:mating projection tip"/>
    <property type="evidence" value="ECO:0007669"/>
    <property type="project" value="TreeGrafter"/>
</dbReference>
<dbReference type="RefSeq" id="XP_043047227.1">
    <property type="nucleotide sequence ID" value="XM_043193691.1"/>
</dbReference>
<evidence type="ECO:0000256" key="2">
    <source>
        <dbReference type="ARBA" id="ARBA00004431"/>
    </source>
</evidence>
<feature type="coiled-coil region" evidence="7">
    <location>
        <begin position="615"/>
        <end position="655"/>
    </location>
</feature>
<dbReference type="GO" id="GO:0051017">
    <property type="term" value="P:actin filament bundle assembly"/>
    <property type="evidence" value="ECO:0007669"/>
    <property type="project" value="TreeGrafter"/>
</dbReference>
<dbReference type="Pfam" id="PF06367">
    <property type="entry name" value="Drf_FH3"/>
    <property type="match status" value="1"/>
</dbReference>
<accession>A0A9P7V5L6</accession>
<name>A0A9P7V5L6_9ASCO</name>
<dbReference type="GO" id="GO:0030428">
    <property type="term" value="C:cell septum"/>
    <property type="evidence" value="ECO:0007669"/>
    <property type="project" value="UniProtKB-SubCell"/>
</dbReference>
<feature type="compositionally biased region" description="Low complexity" evidence="8">
    <location>
        <begin position="258"/>
        <end position="267"/>
    </location>
</feature>
<dbReference type="SMART" id="SM01139">
    <property type="entry name" value="Drf_FH3"/>
    <property type="match status" value="1"/>
</dbReference>
<evidence type="ECO:0000256" key="1">
    <source>
        <dbReference type="ARBA" id="ARBA00004266"/>
    </source>
</evidence>
<dbReference type="InterPro" id="IPR010473">
    <property type="entry name" value="GTPase-bd"/>
</dbReference>
<dbReference type="FunFam" id="1.20.58.2220:FF:000006">
    <property type="entry name" value="Cytokinesis protein sepA"/>
    <property type="match status" value="1"/>
</dbReference>
<dbReference type="Gene3D" id="1.20.58.2220">
    <property type="entry name" value="Formin, FH2 domain"/>
    <property type="match status" value="1"/>
</dbReference>
<feature type="region of interest" description="Disordered" evidence="8">
    <location>
        <begin position="843"/>
        <end position="938"/>
    </location>
</feature>
<feature type="compositionally biased region" description="Pro residues" evidence="8">
    <location>
        <begin position="852"/>
        <end position="861"/>
    </location>
</feature>
<evidence type="ECO:0000256" key="5">
    <source>
        <dbReference type="ARBA" id="ARBA00023306"/>
    </source>
</evidence>
<dbReference type="InterPro" id="IPR010472">
    <property type="entry name" value="FH3_dom"/>
</dbReference>
<feature type="region of interest" description="Disordered" evidence="8">
    <location>
        <begin position="947"/>
        <end position="966"/>
    </location>
</feature>
<dbReference type="GO" id="GO:0003779">
    <property type="term" value="F:actin binding"/>
    <property type="evidence" value="ECO:0007669"/>
    <property type="project" value="InterPro"/>
</dbReference>
<gene>
    <name evidence="11" type="ORF">KQ657_002946</name>
</gene>